<comment type="caution">
    <text evidence="1">The sequence shown here is derived from an EMBL/GenBank/DDBJ whole genome shotgun (WGS) entry which is preliminary data.</text>
</comment>
<sequence>MQNIPNSAADINSLIDFIDEYSSSCTANYESDLAQAAKYKNAAAEFESDAKYWDDERQKAAAIRVILCEKAEVAE</sequence>
<dbReference type="RefSeq" id="WP_338099565.1">
    <property type="nucleotide sequence ID" value="NZ_JAWDKD010000018.1"/>
</dbReference>
<organism evidence="1 2">
    <name type="scientific">Methanolapillus africanus</name>
    <dbReference type="NCBI Taxonomy" id="3028297"/>
    <lineage>
        <taxon>Archaea</taxon>
        <taxon>Methanobacteriati</taxon>
        <taxon>Methanobacteriota</taxon>
        <taxon>Stenosarchaea group</taxon>
        <taxon>Methanomicrobia</taxon>
        <taxon>Methanosarcinales</taxon>
        <taxon>Methanosarcinaceae</taxon>
        <taxon>Methanolapillus</taxon>
    </lineage>
</organism>
<evidence type="ECO:0000313" key="2">
    <source>
        <dbReference type="Proteomes" id="UP001271789"/>
    </source>
</evidence>
<gene>
    <name evidence="1" type="ORF">MsAg5_10240</name>
</gene>
<dbReference type="EMBL" id="JAWDKD010000018">
    <property type="protein sequence ID" value="MDV0447148.1"/>
    <property type="molecule type" value="Genomic_DNA"/>
</dbReference>
<name>A0AAE4MK71_9EURY</name>
<dbReference type="Proteomes" id="UP001271789">
    <property type="component" value="Unassembled WGS sequence"/>
</dbReference>
<accession>A0AAE4MK71</accession>
<protein>
    <submittedName>
        <fullName evidence="1">Uncharacterized protein</fullName>
    </submittedName>
</protein>
<evidence type="ECO:0000313" key="1">
    <source>
        <dbReference type="EMBL" id="MDV0447148.1"/>
    </source>
</evidence>
<proteinExistence type="predicted"/>
<keyword evidence="2" id="KW-1185">Reference proteome</keyword>
<dbReference type="AlphaFoldDB" id="A0AAE4MK71"/>
<reference evidence="1" key="1">
    <citation type="submission" date="2023-06" db="EMBL/GenBank/DDBJ databases">
        <title>Genome sequence of Methanosarcinaceae archaeon Ag5.</title>
        <authorList>
            <person name="Protasov E."/>
            <person name="Platt K."/>
            <person name="Poehlein A."/>
            <person name="Daniel R."/>
            <person name="Brune A."/>
        </authorList>
    </citation>
    <scope>NUCLEOTIDE SEQUENCE</scope>
    <source>
        <strain evidence="1">Ag5</strain>
    </source>
</reference>